<dbReference type="KEGG" id="tpep:A0127_02235"/>
<dbReference type="AlphaFoldDB" id="A0A142CXJ6"/>
<dbReference type="PROSITE" id="PS50283">
    <property type="entry name" value="NA_SOLUT_SYMP_3"/>
    <property type="match status" value="1"/>
</dbReference>
<dbReference type="InterPro" id="IPR001734">
    <property type="entry name" value="Na/solute_symporter"/>
</dbReference>
<keyword evidence="5 9" id="KW-0812">Transmembrane</keyword>
<proteinExistence type="inferred from homology"/>
<feature type="transmembrane region" description="Helical" evidence="9">
    <location>
        <begin position="353"/>
        <end position="372"/>
    </location>
</feature>
<keyword evidence="6 9" id="KW-1133">Transmembrane helix</keyword>
<accession>A0A142CXJ6</accession>
<evidence type="ECO:0000256" key="5">
    <source>
        <dbReference type="ARBA" id="ARBA00022692"/>
    </source>
</evidence>
<evidence type="ECO:0000256" key="4">
    <source>
        <dbReference type="ARBA" id="ARBA00022475"/>
    </source>
</evidence>
<protein>
    <submittedName>
        <fullName evidence="10">Sodium transporter</fullName>
    </submittedName>
</protein>
<dbReference type="PROSITE" id="PS00457">
    <property type="entry name" value="NA_SOLUT_SYMP_2"/>
    <property type="match status" value="1"/>
</dbReference>
<organism evidence="10 11">
    <name type="scientific">Thermococcus peptonophilus</name>
    <dbReference type="NCBI Taxonomy" id="53952"/>
    <lineage>
        <taxon>Archaea</taxon>
        <taxon>Methanobacteriati</taxon>
        <taxon>Methanobacteriota</taxon>
        <taxon>Thermococci</taxon>
        <taxon>Thermococcales</taxon>
        <taxon>Thermococcaceae</taxon>
        <taxon>Thermococcus</taxon>
    </lineage>
</organism>
<gene>
    <name evidence="10" type="ORF">A0127_02235</name>
</gene>
<sequence>MRVLARYTVPEVLEMRYRSKAIRLLAATLSLLALVGILGAQVWAASAVFEAIGLPGTAGAVFATLVFIAYTALSGLWAVALTDFIQIIIGSIGILVAVVLGLIKVGGISGLEATLDGISGLPQPADQYFSLTSLGPSLLALTLIATVMYTLIGQDFYQRLFAAKDEKTARKGAIYAGILLMALSVFPALAGMLAIALSGNPEAVIDSPKTAVPRLVISVFGGTVGAIFVAAVLAAIMSTADSLLSAATSHVVKDFYEGLVGTTSDEKKLLRLSMLTTIAVGLLSLGAALAIQGIVELLIYSYDVYTSGVFVPLVLGLYWKRATKEGALAGMVAGSLVAVLGAAGVLNFPYWEYIYVSGAIVSALVMVAVSVLTKVEEIDEELEAAFG</sequence>
<dbReference type="Gene3D" id="1.20.1730.10">
    <property type="entry name" value="Sodium/glucose cotransporter"/>
    <property type="match status" value="1"/>
</dbReference>
<evidence type="ECO:0000256" key="3">
    <source>
        <dbReference type="ARBA" id="ARBA00022448"/>
    </source>
</evidence>
<evidence type="ECO:0000256" key="2">
    <source>
        <dbReference type="ARBA" id="ARBA00006434"/>
    </source>
</evidence>
<feature type="transmembrane region" description="Helical" evidence="9">
    <location>
        <begin position="215"/>
        <end position="236"/>
    </location>
</feature>
<keyword evidence="7 9" id="KW-0472">Membrane</keyword>
<feature type="transmembrane region" description="Helical" evidence="9">
    <location>
        <begin position="297"/>
        <end position="319"/>
    </location>
</feature>
<keyword evidence="3" id="KW-0813">Transport</keyword>
<reference evidence="11" key="1">
    <citation type="submission" date="2016-03" db="EMBL/GenBank/DDBJ databases">
        <authorList>
            <person name="Oger P.M."/>
        </authorList>
    </citation>
    <scope>NUCLEOTIDE SEQUENCE [LARGE SCALE GENOMIC DNA]</scope>
    <source>
        <strain evidence="11">OG-1</strain>
    </source>
</reference>
<evidence type="ECO:0000256" key="6">
    <source>
        <dbReference type="ARBA" id="ARBA00022989"/>
    </source>
</evidence>
<dbReference type="GO" id="GO:0022857">
    <property type="term" value="F:transmembrane transporter activity"/>
    <property type="evidence" value="ECO:0007669"/>
    <property type="project" value="InterPro"/>
</dbReference>
<dbReference type="InterPro" id="IPR050277">
    <property type="entry name" value="Sodium:Solute_Symporter"/>
</dbReference>
<evidence type="ECO:0000256" key="9">
    <source>
        <dbReference type="SAM" id="Phobius"/>
    </source>
</evidence>
<name>A0A142CXJ6_9EURY</name>
<dbReference type="Proteomes" id="UP000073604">
    <property type="component" value="Chromosome"/>
</dbReference>
<dbReference type="PANTHER" id="PTHR48086">
    <property type="entry name" value="SODIUM/PROLINE SYMPORTER-RELATED"/>
    <property type="match status" value="1"/>
</dbReference>
<keyword evidence="11" id="KW-1185">Reference proteome</keyword>
<dbReference type="InterPro" id="IPR018212">
    <property type="entry name" value="Na/solute_symporter_CS"/>
</dbReference>
<dbReference type="GO" id="GO:0005886">
    <property type="term" value="C:plasma membrane"/>
    <property type="evidence" value="ECO:0007669"/>
    <property type="project" value="TreeGrafter"/>
</dbReference>
<evidence type="ECO:0000256" key="1">
    <source>
        <dbReference type="ARBA" id="ARBA00004141"/>
    </source>
</evidence>
<evidence type="ECO:0000313" key="10">
    <source>
        <dbReference type="EMBL" id="AMQ19498.1"/>
    </source>
</evidence>
<feature type="transmembrane region" description="Helical" evidence="9">
    <location>
        <begin position="87"/>
        <end position="108"/>
    </location>
</feature>
<dbReference type="STRING" id="53952.A0127_02235"/>
<dbReference type="InterPro" id="IPR038377">
    <property type="entry name" value="Na/Glc_symporter_sf"/>
</dbReference>
<feature type="transmembrane region" description="Helical" evidence="9">
    <location>
        <begin position="272"/>
        <end position="291"/>
    </location>
</feature>
<comment type="similarity">
    <text evidence="2 8">Belongs to the sodium:solute symporter (SSF) (TC 2.A.21) family.</text>
</comment>
<feature type="transmembrane region" description="Helical" evidence="9">
    <location>
        <begin position="326"/>
        <end position="347"/>
    </location>
</feature>
<evidence type="ECO:0000313" key="11">
    <source>
        <dbReference type="Proteomes" id="UP000073604"/>
    </source>
</evidence>
<comment type="subcellular location">
    <subcellularLocation>
        <location evidence="1">Membrane</location>
        <topology evidence="1">Multi-pass membrane protein</topology>
    </subcellularLocation>
</comment>
<dbReference type="GO" id="GO:0046942">
    <property type="term" value="P:carboxylic acid transport"/>
    <property type="evidence" value="ECO:0007669"/>
    <property type="project" value="UniProtKB-ARBA"/>
</dbReference>
<dbReference type="CDD" id="cd10322">
    <property type="entry name" value="SLC5sbd"/>
    <property type="match status" value="1"/>
</dbReference>
<feature type="transmembrane region" description="Helical" evidence="9">
    <location>
        <begin position="173"/>
        <end position="195"/>
    </location>
</feature>
<dbReference type="PANTHER" id="PTHR48086:SF7">
    <property type="entry name" value="SODIUM-SOLUTE SYMPORTER-RELATED"/>
    <property type="match status" value="1"/>
</dbReference>
<feature type="transmembrane region" description="Helical" evidence="9">
    <location>
        <begin position="128"/>
        <end position="152"/>
    </location>
</feature>
<evidence type="ECO:0000256" key="8">
    <source>
        <dbReference type="RuleBase" id="RU362091"/>
    </source>
</evidence>
<keyword evidence="4" id="KW-1003">Cell membrane</keyword>
<dbReference type="Pfam" id="PF00474">
    <property type="entry name" value="SSF"/>
    <property type="match status" value="1"/>
</dbReference>
<evidence type="ECO:0000256" key="7">
    <source>
        <dbReference type="ARBA" id="ARBA00023136"/>
    </source>
</evidence>
<feature type="transmembrane region" description="Helical" evidence="9">
    <location>
        <begin position="60"/>
        <end position="80"/>
    </location>
</feature>
<dbReference type="EMBL" id="CP014750">
    <property type="protein sequence ID" value="AMQ19498.1"/>
    <property type="molecule type" value="Genomic_DNA"/>
</dbReference>